<comment type="caution">
    <text evidence="2">The sequence shown here is derived from an EMBL/GenBank/DDBJ whole genome shotgun (WGS) entry which is preliminary data.</text>
</comment>
<protein>
    <submittedName>
        <fullName evidence="2">MBL fold metallo-hydrolase</fullName>
    </submittedName>
</protein>
<reference evidence="2 3" key="1">
    <citation type="journal article" date="2019" name="Int. J. Syst. Evol. Microbiol.">
        <title>The Global Catalogue of Microorganisms (GCM) 10K type strain sequencing project: providing services to taxonomists for standard genome sequencing and annotation.</title>
        <authorList>
            <consortium name="The Broad Institute Genomics Platform"/>
            <consortium name="The Broad Institute Genome Sequencing Center for Infectious Disease"/>
            <person name="Wu L."/>
            <person name="Ma J."/>
        </authorList>
    </citation>
    <scope>NUCLEOTIDE SEQUENCE [LARGE SCALE GENOMIC DNA]</scope>
    <source>
        <strain evidence="2 3">RDMS1</strain>
    </source>
</reference>
<dbReference type="PANTHER" id="PTHR43717">
    <property type="entry name" value="ANAEROBIC NITRIC OXIDE REDUCTASE FLAVORUBREDOXIN"/>
    <property type="match status" value="1"/>
</dbReference>
<evidence type="ECO:0000313" key="3">
    <source>
        <dbReference type="Proteomes" id="UP001596417"/>
    </source>
</evidence>
<dbReference type="InterPro" id="IPR036866">
    <property type="entry name" value="RibonucZ/Hydroxyglut_hydro"/>
</dbReference>
<evidence type="ECO:0000313" key="2">
    <source>
        <dbReference type="EMBL" id="MFC7192293.1"/>
    </source>
</evidence>
<dbReference type="GeneID" id="76201963"/>
<accession>A0ABD5YX01</accession>
<dbReference type="InterPro" id="IPR001279">
    <property type="entry name" value="Metallo-B-lactamas"/>
</dbReference>
<proteinExistence type="predicted"/>
<dbReference type="SUPFAM" id="SSF56281">
    <property type="entry name" value="Metallo-hydrolase/oxidoreductase"/>
    <property type="match status" value="1"/>
</dbReference>
<dbReference type="Gene3D" id="3.60.15.10">
    <property type="entry name" value="Ribonuclease Z/Hydroxyacylglutathione hydrolase-like"/>
    <property type="match status" value="1"/>
</dbReference>
<name>A0ABD5YX01_9EURY</name>
<dbReference type="PANTHER" id="PTHR43717:SF1">
    <property type="entry name" value="ANAEROBIC NITRIC OXIDE REDUCTASE FLAVORUBREDOXIN"/>
    <property type="match status" value="1"/>
</dbReference>
<dbReference type="SMART" id="SM00849">
    <property type="entry name" value="Lactamase_B"/>
    <property type="match status" value="1"/>
</dbReference>
<dbReference type="Proteomes" id="UP001596417">
    <property type="component" value="Unassembled WGS sequence"/>
</dbReference>
<dbReference type="AlphaFoldDB" id="A0ABD5YX01"/>
<keyword evidence="3" id="KW-1185">Reference proteome</keyword>
<dbReference type="RefSeq" id="WP_248909837.1">
    <property type="nucleotide sequence ID" value="NZ_CP109980.1"/>
</dbReference>
<feature type="domain" description="Metallo-beta-lactamase" evidence="1">
    <location>
        <begin position="96"/>
        <end position="255"/>
    </location>
</feature>
<gene>
    <name evidence="2" type="ORF">ACFQL7_22400</name>
</gene>
<dbReference type="EMBL" id="JBHTAX010000004">
    <property type="protein sequence ID" value="MFC7192293.1"/>
    <property type="molecule type" value="Genomic_DNA"/>
</dbReference>
<dbReference type="Pfam" id="PF00753">
    <property type="entry name" value="Lactamase_B"/>
    <property type="match status" value="1"/>
</dbReference>
<sequence>MSTTTGSSILSRRSRRRSPDGSVFECAFLSLERLPEEATGSASYNFKRSRSVQSYWMPREIAPDLFWIQENGTDRSGFVDDSPPPWYDESDTLHIAQNTYLIDDEQSLLFDTLSPASTDRILDAIDDLLENSLDYLVVSHPDVPHAGNTARILDAHPEAELVAPRYGNAHELYHLDDATHVGAGDRIDLGQRTVEFHEATFPDASLHMWMTERTTDTLFPVDWLGYPHHGSEGLAFADELDAPITPDRLVVFHGRVMFWYQYVDVETVHDEIDRLIREFSPAMIAPAHGNVIREDPAEYMEMMKPVVERIATEGRTGTLG</sequence>
<organism evidence="2 3">
    <name type="scientific">Halocatena marina</name>
    <dbReference type="NCBI Taxonomy" id="2934937"/>
    <lineage>
        <taxon>Archaea</taxon>
        <taxon>Methanobacteriati</taxon>
        <taxon>Methanobacteriota</taxon>
        <taxon>Stenosarchaea group</taxon>
        <taxon>Halobacteria</taxon>
        <taxon>Halobacteriales</taxon>
        <taxon>Natronomonadaceae</taxon>
        <taxon>Halocatena</taxon>
    </lineage>
</organism>
<evidence type="ECO:0000259" key="1">
    <source>
        <dbReference type="SMART" id="SM00849"/>
    </source>
</evidence>